<dbReference type="PANTHER" id="PTHR34985">
    <property type="entry name" value="SLR0554 PROTEIN"/>
    <property type="match status" value="1"/>
</dbReference>
<dbReference type="InterPro" id="IPR027417">
    <property type="entry name" value="P-loop_NTPase"/>
</dbReference>
<feature type="region of interest" description="Disordered" evidence="1">
    <location>
        <begin position="238"/>
        <end position="257"/>
    </location>
</feature>
<evidence type="ECO:0000313" key="4">
    <source>
        <dbReference type="EMBL" id="MBD3846166.1"/>
    </source>
</evidence>
<protein>
    <recommendedName>
        <fullName evidence="6">RepB-like DNA primase domain-containing protein</fullName>
    </recommendedName>
</protein>
<gene>
    <name evidence="4" type="ORF">IED13_10695</name>
</gene>
<name>A0A927EB85_9HYPH</name>
<dbReference type="Pfam" id="PF05272">
    <property type="entry name" value="VapE-like_dom"/>
    <property type="match status" value="1"/>
</dbReference>
<keyword evidence="5" id="KW-1185">Reference proteome</keyword>
<dbReference type="RefSeq" id="WP_191124166.1">
    <property type="nucleotide sequence ID" value="NZ_JACXWY010000005.1"/>
</dbReference>
<dbReference type="AlphaFoldDB" id="A0A927EB85"/>
<evidence type="ECO:0008006" key="6">
    <source>
        <dbReference type="Google" id="ProtNLM"/>
    </source>
</evidence>
<evidence type="ECO:0000259" key="2">
    <source>
        <dbReference type="Pfam" id="PF05272"/>
    </source>
</evidence>
<proteinExistence type="predicted"/>
<dbReference type="EMBL" id="JACXWY010000005">
    <property type="protein sequence ID" value="MBD3846166.1"/>
    <property type="molecule type" value="Genomic_DNA"/>
</dbReference>
<dbReference type="InterPro" id="IPR007936">
    <property type="entry name" value="VapE-like_dom"/>
</dbReference>
<dbReference type="PANTHER" id="PTHR34985:SF1">
    <property type="entry name" value="SLR0554 PROTEIN"/>
    <property type="match status" value="1"/>
</dbReference>
<sequence length="716" mass="79797">MSEELQLNLEAAWDFVSNMSRGRPMHLAAIGEAGGVVAATFEPNETSRLTGWITNQSGKNIYFHVNPLRVGVKNKKGSKGDVEEAVALYIDLDNPDAFELLENFPLRPTAVVASGGGRQAFWLLREPLRDLALAERLNKAIAELCGGDHCWNSDRLMRVPGTVNVPNAKKRAAGRVPVLAQVIEADWRRLYVAEDFLPFDPGPSAPGTALLPTDLVPIGREKLPETILPATLSLLENGDDLDRPRGGPNPRHKSRSESVYRGACDLARLGCSAEFIAGVLLNPQFRISESVREKRRPEAYALRQASKAIESVAQGWPDTFKSGAPKPSMRNARAALRRLGLSFAYDMFRHRKMVEGHVIEQFAGEITDDACMMLRGLITDKFGFDPGTQHVQDAIMLMCIEEPEHPVREMLDNLKWDGVARLDTWLSRYLGAADTPLNRAIGTIMLIAAVRRVRAPGVKFDQIIVFEGAQGTGKSTAVKILAGEGFHSDQEILLLEPKAQLELLDGVWFYEINELEGMNRAEVTKIKAFASRQVDRARLAYGRNAVSRPRQVIFIGTTNEDKYLRDQTGNRRFWPVRTGAIDLPALALDRDQLLAEAAHREREGASLALPPELWPDAAVEQEARVEEDPWVEQIEAAVPIVAGDKLRFVTTSLLTDLLGIRPEYQNQGHTKRLSALMKRLGWRNEKFKLHGKVVRGYEKAKPDGYEPPPKPYHRNF</sequence>
<dbReference type="Pfam" id="PF16793">
    <property type="entry name" value="RepB_primase"/>
    <property type="match status" value="1"/>
</dbReference>
<feature type="domain" description="Virulence-associated protein E-like" evidence="2">
    <location>
        <begin position="411"/>
        <end position="624"/>
    </location>
</feature>
<feature type="domain" description="RepB-like DNA primase" evidence="3">
    <location>
        <begin position="43"/>
        <end position="196"/>
    </location>
</feature>
<evidence type="ECO:0000256" key="1">
    <source>
        <dbReference type="SAM" id="MobiDB-lite"/>
    </source>
</evidence>
<accession>A0A927EB85</accession>
<dbReference type="Proteomes" id="UP000619295">
    <property type="component" value="Unassembled WGS sequence"/>
</dbReference>
<evidence type="ECO:0000313" key="5">
    <source>
        <dbReference type="Proteomes" id="UP000619295"/>
    </source>
</evidence>
<reference evidence="4" key="1">
    <citation type="submission" date="2020-09" db="EMBL/GenBank/DDBJ databases">
        <title>Bosea spartocytisi sp. nov. a root nodule endophyte of Spartocytisus supranubius in the high mountain ecosystem fo the Teide National Park (Canary Islands, Spain).</title>
        <authorList>
            <person name="Pulido-Suarez L."/>
            <person name="Peix A."/>
            <person name="Igual J.M."/>
            <person name="Socas-Perez N."/>
            <person name="Velazquez E."/>
            <person name="Flores-Felix J.D."/>
            <person name="Leon-Barrios M."/>
        </authorList>
    </citation>
    <scope>NUCLEOTIDE SEQUENCE</scope>
    <source>
        <strain evidence="4">SSUT16</strain>
    </source>
</reference>
<dbReference type="SUPFAM" id="SSF52540">
    <property type="entry name" value="P-loop containing nucleoside triphosphate hydrolases"/>
    <property type="match status" value="1"/>
</dbReference>
<dbReference type="InterPro" id="IPR039459">
    <property type="entry name" value="RepB-like_DNA_primase_dom"/>
</dbReference>
<dbReference type="Gene3D" id="3.30.70.1790">
    <property type="entry name" value="RepB DNA-primase, N-terminal domain"/>
    <property type="match status" value="1"/>
</dbReference>
<evidence type="ECO:0000259" key="3">
    <source>
        <dbReference type="Pfam" id="PF16793"/>
    </source>
</evidence>
<organism evidence="4 5">
    <name type="scientific">Bosea spartocytisi</name>
    <dbReference type="NCBI Taxonomy" id="2773451"/>
    <lineage>
        <taxon>Bacteria</taxon>
        <taxon>Pseudomonadati</taxon>
        <taxon>Pseudomonadota</taxon>
        <taxon>Alphaproteobacteria</taxon>
        <taxon>Hyphomicrobiales</taxon>
        <taxon>Boseaceae</taxon>
        <taxon>Bosea</taxon>
    </lineage>
</organism>
<comment type="caution">
    <text evidence="4">The sequence shown here is derived from an EMBL/GenBank/DDBJ whole genome shotgun (WGS) entry which is preliminary data.</text>
</comment>